<feature type="compositionally biased region" description="Basic and acidic residues" evidence="1">
    <location>
        <begin position="157"/>
        <end position="166"/>
    </location>
</feature>
<proteinExistence type="predicted"/>
<dbReference type="AlphaFoldDB" id="A0A8S1HL42"/>
<dbReference type="EMBL" id="CAJGYM010000066">
    <property type="protein sequence ID" value="CAD6196069.1"/>
    <property type="molecule type" value="Genomic_DNA"/>
</dbReference>
<comment type="caution">
    <text evidence="2">The sequence shown here is derived from an EMBL/GenBank/DDBJ whole genome shotgun (WGS) entry which is preliminary data.</text>
</comment>
<reference evidence="2" key="1">
    <citation type="submission" date="2020-10" db="EMBL/GenBank/DDBJ databases">
        <authorList>
            <person name="Kikuchi T."/>
        </authorList>
    </citation>
    <scope>NUCLEOTIDE SEQUENCE</scope>
    <source>
        <strain evidence="2">NKZ352</strain>
    </source>
</reference>
<dbReference type="Proteomes" id="UP000835052">
    <property type="component" value="Unassembled WGS sequence"/>
</dbReference>
<organism evidence="2 3">
    <name type="scientific">Caenorhabditis auriculariae</name>
    <dbReference type="NCBI Taxonomy" id="2777116"/>
    <lineage>
        <taxon>Eukaryota</taxon>
        <taxon>Metazoa</taxon>
        <taxon>Ecdysozoa</taxon>
        <taxon>Nematoda</taxon>
        <taxon>Chromadorea</taxon>
        <taxon>Rhabditida</taxon>
        <taxon>Rhabditina</taxon>
        <taxon>Rhabditomorpha</taxon>
        <taxon>Rhabditoidea</taxon>
        <taxon>Rhabditidae</taxon>
        <taxon>Peloderinae</taxon>
        <taxon>Caenorhabditis</taxon>
    </lineage>
</organism>
<sequence length="214" mass="24447">MKMRQKAEAKVRRRWRNFGGLPITQLSRADEDISADERRTAEALECDAVEEQLTLAPTAAKPPPDLRILIAVWSCDFSNINGRALLHSTFGLRSQKTLRVDHLLCCINKRLQEVVASSANPKTYVCQQNGPNQQNRRRSPGQVHASPIVIGITRGMYTREDDESRRRPTRRRQRQNDPRPAAGCDRPESWFPATLYFPRAFTRTSQAVQIRPDI</sequence>
<feature type="region of interest" description="Disordered" evidence="1">
    <location>
        <begin position="154"/>
        <end position="186"/>
    </location>
</feature>
<keyword evidence="3" id="KW-1185">Reference proteome</keyword>
<evidence type="ECO:0000256" key="1">
    <source>
        <dbReference type="SAM" id="MobiDB-lite"/>
    </source>
</evidence>
<name>A0A8S1HL42_9PELO</name>
<feature type="region of interest" description="Disordered" evidence="1">
    <location>
        <begin position="126"/>
        <end position="145"/>
    </location>
</feature>
<protein>
    <submittedName>
        <fullName evidence="2">Uncharacterized protein</fullName>
    </submittedName>
</protein>
<evidence type="ECO:0000313" key="3">
    <source>
        <dbReference type="Proteomes" id="UP000835052"/>
    </source>
</evidence>
<accession>A0A8S1HL42</accession>
<evidence type="ECO:0000313" key="2">
    <source>
        <dbReference type="EMBL" id="CAD6196069.1"/>
    </source>
</evidence>
<gene>
    <name evidence="2" type="ORF">CAUJ_LOCUS11984</name>
</gene>